<reference evidence="3 5" key="1">
    <citation type="journal article" date="2014" name="J. Infect. Dis.">
        <title>Molecular characterization of a novel botulinum neurotoxin type H gene.</title>
        <authorList>
            <person name="Dover N."/>
            <person name="Barash J.R."/>
            <person name="Hill K.K."/>
            <person name="Xie G."/>
            <person name="Arnon S.S."/>
        </authorList>
    </citation>
    <scope>NUCLEOTIDE SEQUENCE [LARGE SCALE GENOMIC DNA]</scope>
    <source>
        <strain evidence="3 5">IBCA10-7060</strain>
    </source>
</reference>
<dbReference type="InterPro" id="IPR013785">
    <property type="entry name" value="Aldolase_TIM"/>
</dbReference>
<dbReference type="RefSeq" id="WP_003358760.1">
    <property type="nucleotide sequence ID" value="NZ_AP014696.1"/>
</dbReference>
<dbReference type="Gene3D" id="3.20.20.70">
    <property type="entry name" value="Aldolase class I"/>
    <property type="match status" value="1"/>
</dbReference>
<dbReference type="InterPro" id="IPR015813">
    <property type="entry name" value="Pyrv/PenolPyrv_kinase-like_dom"/>
</dbReference>
<dbReference type="PANTHER" id="PTHR31862:SF1">
    <property type="entry name" value="UPF0261 DOMAIN PROTEIN (AFU_ORTHOLOGUE AFUA_1G10120)"/>
    <property type="match status" value="1"/>
</dbReference>
<proteinExistence type="predicted"/>
<reference evidence="3" key="3">
    <citation type="submission" date="2021-02" db="EMBL/GenBank/DDBJ databases">
        <authorList>
            <person name="Dover N."/>
            <person name="Barash J.R."/>
            <person name="Bell J.M."/>
            <person name="Sylvester M.D."/>
            <person name="Arnon S."/>
        </authorList>
    </citation>
    <scope>NUCLEOTIDE SEQUENCE</scope>
    <source>
        <strain evidence="3">IBCA10-7060</strain>
    </source>
</reference>
<evidence type="ECO:0000313" key="4">
    <source>
        <dbReference type="Proteomes" id="UP000473887"/>
    </source>
</evidence>
<dbReference type="EMBL" id="SGKC01000015">
    <property type="protein sequence ID" value="NEZ92155.1"/>
    <property type="molecule type" value="Genomic_DNA"/>
</dbReference>
<protein>
    <submittedName>
        <fullName evidence="2">Phosphoenolpyruvate hydrolase family protein</fullName>
    </submittedName>
</protein>
<dbReference type="PIRSF" id="PIRSF034452">
    <property type="entry name" value="TIM-br_sig_trnsd"/>
    <property type="match status" value="1"/>
</dbReference>
<dbReference type="EMBL" id="CP069280">
    <property type="protein sequence ID" value="QRI55123.1"/>
    <property type="molecule type" value="Genomic_DNA"/>
</dbReference>
<organism evidence="2 4">
    <name type="scientific">Clostridium botulinum</name>
    <dbReference type="NCBI Taxonomy" id="1491"/>
    <lineage>
        <taxon>Bacteria</taxon>
        <taxon>Bacillati</taxon>
        <taxon>Bacillota</taxon>
        <taxon>Clostridia</taxon>
        <taxon>Eubacteriales</taxon>
        <taxon>Clostridiaceae</taxon>
        <taxon>Clostridium</taxon>
    </lineage>
</organism>
<gene>
    <name evidence="2" type="ORF">EXM69_09420</name>
    <name evidence="3" type="ORF">JQS73_08505</name>
</gene>
<dbReference type="OrthoDB" id="9805644at2"/>
<accession>A0A0A2HE05</accession>
<keyword evidence="2" id="KW-0378">Hydrolase</keyword>
<dbReference type="AlphaFoldDB" id="A0A0A2HE05"/>
<dbReference type="Pfam" id="PF09370">
    <property type="entry name" value="PEP_hydrolase"/>
    <property type="match status" value="1"/>
</dbReference>
<feature type="domain" description="TIM-barrel" evidence="1">
    <location>
        <begin position="8"/>
        <end position="274"/>
    </location>
</feature>
<evidence type="ECO:0000259" key="1">
    <source>
        <dbReference type="Pfam" id="PF09370"/>
    </source>
</evidence>
<evidence type="ECO:0000313" key="3">
    <source>
        <dbReference type="EMBL" id="QRI55123.1"/>
    </source>
</evidence>
<keyword evidence="2" id="KW-0670">Pyruvate</keyword>
<dbReference type="InterPro" id="IPR051353">
    <property type="entry name" value="Tobamovirus_resist_UPF0261"/>
</dbReference>
<name>A0A0A2HE05_CLOBO</name>
<dbReference type="GO" id="GO:0016787">
    <property type="term" value="F:hydrolase activity"/>
    <property type="evidence" value="ECO:0007669"/>
    <property type="project" value="UniProtKB-KW"/>
</dbReference>
<dbReference type="PANTHER" id="PTHR31862">
    <property type="entry name" value="UPF0261 DOMAIN PROTEIN (AFU_ORTHOLOGUE AFUA_1G10120)"/>
    <property type="match status" value="1"/>
</dbReference>
<evidence type="ECO:0000313" key="2">
    <source>
        <dbReference type="EMBL" id="NEZ92155.1"/>
    </source>
</evidence>
<sequence>MNTMTRKEIMKKFREEVKNGKTLVGVGAGTGITAKSSEAGGADMLIIYNSGRYRMAGRGSLAGLLSYGDANQIVVEMGSEVLPVVKDTPVLAGVCGTDPFRVMDVYLKQLKDQGFSGVQNFPTVGLIDGVFRQNLEETGMGYGLEVEMIRKAHELDMLTTPYVFDPEQAKAMAEAGADILVAHMGLTTKGTIGAKTALTLDDCVKKIEDIIKAGREVNPDIMVICHGGPIAEPEDAKYVIERTEGIDGFFGASSIERFAAEKGIKSQTEAFKAITK</sequence>
<dbReference type="SUPFAM" id="SSF51621">
    <property type="entry name" value="Phosphoenolpyruvate/pyruvate domain"/>
    <property type="match status" value="1"/>
</dbReference>
<dbReference type="Proteomes" id="UP000663464">
    <property type="component" value="Chromosome"/>
</dbReference>
<dbReference type="Proteomes" id="UP000473887">
    <property type="component" value="Unassembled WGS sequence"/>
</dbReference>
<evidence type="ECO:0000313" key="5">
    <source>
        <dbReference type="Proteomes" id="UP000663464"/>
    </source>
</evidence>
<reference evidence="2 4" key="2">
    <citation type="submission" date="2019-02" db="EMBL/GenBank/DDBJ databases">
        <title>Genome sequencing of Clostridium botulinum clinical isolates.</title>
        <authorList>
            <person name="Brunt J."/>
            <person name="Van Vliet A.H.M."/>
            <person name="Stringer S.C."/>
            <person name="Grant K.A."/>
            <person name="Carter A.C."/>
            <person name="Peck M.W."/>
        </authorList>
    </citation>
    <scope>NUCLEOTIDE SEQUENCE [LARGE SCALE GENOMIC DNA]</scope>
    <source>
        <strain evidence="2 4">H142660711</strain>
    </source>
</reference>
<dbReference type="InterPro" id="IPR009215">
    <property type="entry name" value="TIM-br_IGPS-like"/>
</dbReference>
<dbReference type="Gene3D" id="1.20.5.460">
    <property type="entry name" value="Single helix bin"/>
    <property type="match status" value="1"/>
</dbReference>